<evidence type="ECO:0000256" key="1">
    <source>
        <dbReference type="SAM" id="MobiDB-lite"/>
    </source>
</evidence>
<proteinExistence type="predicted"/>
<organism evidence="2 3">
    <name type="scientific">Parelaphostrongylus tenuis</name>
    <name type="common">Meningeal worm</name>
    <dbReference type="NCBI Taxonomy" id="148309"/>
    <lineage>
        <taxon>Eukaryota</taxon>
        <taxon>Metazoa</taxon>
        <taxon>Ecdysozoa</taxon>
        <taxon>Nematoda</taxon>
        <taxon>Chromadorea</taxon>
        <taxon>Rhabditida</taxon>
        <taxon>Rhabditina</taxon>
        <taxon>Rhabditomorpha</taxon>
        <taxon>Strongyloidea</taxon>
        <taxon>Metastrongylidae</taxon>
        <taxon>Parelaphostrongylus</taxon>
    </lineage>
</organism>
<gene>
    <name evidence="2" type="ORF">KIN20_008760</name>
</gene>
<name>A0AAD5M787_PARTN</name>
<feature type="region of interest" description="Disordered" evidence="1">
    <location>
        <begin position="18"/>
        <end position="43"/>
    </location>
</feature>
<dbReference type="AlphaFoldDB" id="A0AAD5M787"/>
<dbReference type="EMBL" id="JAHQIW010001404">
    <property type="protein sequence ID" value="KAJ1352430.1"/>
    <property type="molecule type" value="Genomic_DNA"/>
</dbReference>
<reference evidence="2" key="1">
    <citation type="submission" date="2021-06" db="EMBL/GenBank/DDBJ databases">
        <title>Parelaphostrongylus tenuis whole genome reference sequence.</title>
        <authorList>
            <person name="Garwood T.J."/>
            <person name="Larsen P.A."/>
            <person name="Fountain-Jones N.M."/>
            <person name="Garbe J.R."/>
            <person name="Macchietto M.G."/>
            <person name="Kania S.A."/>
            <person name="Gerhold R.W."/>
            <person name="Richards J.E."/>
            <person name="Wolf T.M."/>
        </authorList>
    </citation>
    <scope>NUCLEOTIDE SEQUENCE</scope>
    <source>
        <strain evidence="2">MNPRO001-30</strain>
        <tissue evidence="2">Meninges</tissue>
    </source>
</reference>
<evidence type="ECO:0000313" key="2">
    <source>
        <dbReference type="EMBL" id="KAJ1352430.1"/>
    </source>
</evidence>
<protein>
    <submittedName>
        <fullName evidence="2">Uncharacterized protein</fullName>
    </submittedName>
</protein>
<comment type="caution">
    <text evidence="2">The sequence shown here is derived from an EMBL/GenBank/DDBJ whole genome shotgun (WGS) entry which is preliminary data.</text>
</comment>
<feature type="compositionally biased region" description="Polar residues" evidence="1">
    <location>
        <begin position="28"/>
        <end position="43"/>
    </location>
</feature>
<dbReference type="Proteomes" id="UP001196413">
    <property type="component" value="Unassembled WGS sequence"/>
</dbReference>
<keyword evidence="3" id="KW-1185">Reference proteome</keyword>
<evidence type="ECO:0000313" key="3">
    <source>
        <dbReference type="Proteomes" id="UP001196413"/>
    </source>
</evidence>
<accession>A0AAD5M787</accession>
<sequence length="81" mass="9211">MEIWLSELWVNMIFPGIEEGDPLKRSSPRSFQKPTAATSIEKSINQSHKVQLSDWTKKGQRRTQALLRDDSITGDGLITQI</sequence>